<gene>
    <name evidence="1" type="ORF">LF65_00746</name>
</gene>
<dbReference type="Proteomes" id="UP000031866">
    <property type="component" value="Chromosome"/>
</dbReference>
<accession>A0A0B5QKW7</accession>
<sequence>MKDDKHFFNPCSYKIDLTSFTTSHQSMLVGGTLDKWIDHWKEEVDKIGNNVDDFFEKLGEDIKHLPEDIKKAVEDFKNELARFNMTFNELMNKVIEKVRDILDSIPTPEEFGKMLSLKQAQLFKENADEDSSKLCAGTIGGLLITIGSTMKLASQGAPNPYADYLIAFGPVVALWGCTEAYK</sequence>
<dbReference type="KEGG" id="cbei:LF65_00746"/>
<proteinExistence type="predicted"/>
<dbReference type="EMBL" id="CP010086">
    <property type="protein sequence ID" value="AJG97373.1"/>
    <property type="molecule type" value="Genomic_DNA"/>
</dbReference>
<organism evidence="1 2">
    <name type="scientific">Clostridium beijerinckii</name>
    <name type="common">Clostridium MP</name>
    <dbReference type="NCBI Taxonomy" id="1520"/>
    <lineage>
        <taxon>Bacteria</taxon>
        <taxon>Bacillati</taxon>
        <taxon>Bacillota</taxon>
        <taxon>Clostridia</taxon>
        <taxon>Eubacteriales</taxon>
        <taxon>Clostridiaceae</taxon>
        <taxon>Clostridium</taxon>
    </lineage>
</organism>
<dbReference type="AlphaFoldDB" id="A0A0B5QKW7"/>
<evidence type="ECO:0000313" key="1">
    <source>
        <dbReference type="EMBL" id="AJG97373.1"/>
    </source>
</evidence>
<dbReference type="RefSeq" id="WP_041894157.1">
    <property type="nucleotide sequence ID" value="NZ_CP010086.2"/>
</dbReference>
<dbReference type="SUPFAM" id="SSF47162">
    <property type="entry name" value="Apolipoprotein"/>
    <property type="match status" value="1"/>
</dbReference>
<protein>
    <submittedName>
        <fullName evidence="1">Uncharacterized protein</fullName>
    </submittedName>
</protein>
<evidence type="ECO:0000313" key="2">
    <source>
        <dbReference type="Proteomes" id="UP000031866"/>
    </source>
</evidence>
<name>A0A0B5QKW7_CLOBE</name>
<reference evidence="2" key="1">
    <citation type="submission" date="2014-12" db="EMBL/GenBank/DDBJ databases">
        <title>Genome sequence of Clostridium beijerinckii strain 59B.</title>
        <authorList>
            <person name="Little G.T."/>
            <person name="Minton N.P."/>
        </authorList>
    </citation>
    <scope>NUCLEOTIDE SEQUENCE [LARGE SCALE GENOMIC DNA]</scope>
    <source>
        <strain evidence="2">59B</strain>
    </source>
</reference>